<reference evidence="1 2" key="1">
    <citation type="submission" date="2014-04" db="EMBL/GenBank/DDBJ databases">
        <authorList>
            <consortium name="DOE Joint Genome Institute"/>
            <person name="Kuo A."/>
            <person name="Kohler A."/>
            <person name="Costa M.D."/>
            <person name="Nagy L.G."/>
            <person name="Floudas D."/>
            <person name="Copeland A."/>
            <person name="Barry K.W."/>
            <person name="Cichocki N."/>
            <person name="Veneault-Fourrey C."/>
            <person name="LaButti K."/>
            <person name="Lindquist E.A."/>
            <person name="Lipzen A."/>
            <person name="Lundell T."/>
            <person name="Morin E."/>
            <person name="Murat C."/>
            <person name="Sun H."/>
            <person name="Tunlid A."/>
            <person name="Henrissat B."/>
            <person name="Grigoriev I.V."/>
            <person name="Hibbett D.S."/>
            <person name="Martin F."/>
            <person name="Nordberg H.P."/>
            <person name="Cantor M.N."/>
            <person name="Hua S.X."/>
        </authorList>
    </citation>
    <scope>NUCLEOTIDE SEQUENCE [LARGE SCALE GENOMIC DNA]</scope>
    <source>
        <strain evidence="1 2">Marx 270</strain>
    </source>
</reference>
<evidence type="ECO:0000313" key="1">
    <source>
        <dbReference type="EMBL" id="KIO10321.1"/>
    </source>
</evidence>
<sequence>MVSVFKVTGALDTPPDHTLEQRATEETWTRWYKRLRRIHNALGSLSLESIFPRSAS</sequence>
<gene>
    <name evidence="1" type="ORF">M404DRAFT_995500</name>
</gene>
<organism evidence="1 2">
    <name type="scientific">Pisolithus tinctorius Marx 270</name>
    <dbReference type="NCBI Taxonomy" id="870435"/>
    <lineage>
        <taxon>Eukaryota</taxon>
        <taxon>Fungi</taxon>
        <taxon>Dikarya</taxon>
        <taxon>Basidiomycota</taxon>
        <taxon>Agaricomycotina</taxon>
        <taxon>Agaricomycetes</taxon>
        <taxon>Agaricomycetidae</taxon>
        <taxon>Boletales</taxon>
        <taxon>Sclerodermatineae</taxon>
        <taxon>Pisolithaceae</taxon>
        <taxon>Pisolithus</taxon>
    </lineage>
</organism>
<dbReference type="EMBL" id="KN831952">
    <property type="protein sequence ID" value="KIO10321.1"/>
    <property type="molecule type" value="Genomic_DNA"/>
</dbReference>
<protein>
    <submittedName>
        <fullName evidence="1">Uncharacterized protein</fullName>
    </submittedName>
</protein>
<keyword evidence="2" id="KW-1185">Reference proteome</keyword>
<dbReference type="AlphaFoldDB" id="A0A0C3PNB6"/>
<evidence type="ECO:0000313" key="2">
    <source>
        <dbReference type="Proteomes" id="UP000054217"/>
    </source>
</evidence>
<accession>A0A0C3PNB6</accession>
<dbReference type="Proteomes" id="UP000054217">
    <property type="component" value="Unassembled WGS sequence"/>
</dbReference>
<dbReference type="HOGENOM" id="CLU_3015191_0_0_1"/>
<proteinExistence type="predicted"/>
<reference evidence="2" key="2">
    <citation type="submission" date="2015-01" db="EMBL/GenBank/DDBJ databases">
        <title>Evolutionary Origins and Diversification of the Mycorrhizal Mutualists.</title>
        <authorList>
            <consortium name="DOE Joint Genome Institute"/>
            <consortium name="Mycorrhizal Genomics Consortium"/>
            <person name="Kohler A."/>
            <person name="Kuo A."/>
            <person name="Nagy L.G."/>
            <person name="Floudas D."/>
            <person name="Copeland A."/>
            <person name="Barry K.W."/>
            <person name="Cichocki N."/>
            <person name="Veneault-Fourrey C."/>
            <person name="LaButti K."/>
            <person name="Lindquist E.A."/>
            <person name="Lipzen A."/>
            <person name="Lundell T."/>
            <person name="Morin E."/>
            <person name="Murat C."/>
            <person name="Riley R."/>
            <person name="Ohm R."/>
            <person name="Sun H."/>
            <person name="Tunlid A."/>
            <person name="Henrissat B."/>
            <person name="Grigoriev I.V."/>
            <person name="Hibbett D.S."/>
            <person name="Martin F."/>
        </authorList>
    </citation>
    <scope>NUCLEOTIDE SEQUENCE [LARGE SCALE GENOMIC DNA]</scope>
    <source>
        <strain evidence="2">Marx 270</strain>
    </source>
</reference>
<dbReference type="InParanoid" id="A0A0C3PNB6"/>
<name>A0A0C3PNB6_PISTI</name>